<organism evidence="1 2">
    <name type="scientific">Intestinimonas butyriciproducens</name>
    <dbReference type="NCBI Taxonomy" id="1297617"/>
    <lineage>
        <taxon>Bacteria</taxon>
        <taxon>Bacillati</taxon>
        <taxon>Bacillota</taxon>
        <taxon>Clostridia</taxon>
        <taxon>Eubacteriales</taxon>
        <taxon>Intestinimonas</taxon>
    </lineage>
</organism>
<gene>
    <name evidence="1" type="ORF">C7373_10358</name>
</gene>
<dbReference type="EMBL" id="QEKK01000003">
    <property type="protein sequence ID" value="PVY58771.1"/>
    <property type="molecule type" value="Genomic_DNA"/>
</dbReference>
<protein>
    <submittedName>
        <fullName evidence="1">Uncharacterized protein</fullName>
    </submittedName>
</protein>
<reference evidence="1 2" key="1">
    <citation type="submission" date="2018-04" db="EMBL/GenBank/DDBJ databases">
        <title>Genomic Encyclopedia of Type Strains, Phase IV (KMG-IV): sequencing the most valuable type-strain genomes for metagenomic binning, comparative biology and taxonomic classification.</title>
        <authorList>
            <person name="Goeker M."/>
        </authorList>
    </citation>
    <scope>NUCLEOTIDE SEQUENCE [LARGE SCALE GENOMIC DNA]</scope>
    <source>
        <strain evidence="1 2">DSM 26588</strain>
    </source>
</reference>
<dbReference type="RefSeq" id="WP_116721827.1">
    <property type="nucleotide sequence ID" value="NZ_CP011524.1"/>
</dbReference>
<accession>A0A2U1CD45</accession>
<sequence length="95" mass="10549">MDPIKMSATLDDSIVHLDQIAATLEMVLSHIFEHENVDLNGSEAEITAALTVCEQYPAWRAVLSHVWESLVNERDELAALAMRATGRHVFTEAVC</sequence>
<comment type="caution">
    <text evidence="1">The sequence shown here is derived from an EMBL/GenBank/DDBJ whole genome shotgun (WGS) entry which is preliminary data.</text>
</comment>
<evidence type="ECO:0000313" key="1">
    <source>
        <dbReference type="EMBL" id="PVY58771.1"/>
    </source>
</evidence>
<evidence type="ECO:0000313" key="2">
    <source>
        <dbReference type="Proteomes" id="UP000245778"/>
    </source>
</evidence>
<dbReference type="Proteomes" id="UP000245778">
    <property type="component" value="Unassembled WGS sequence"/>
</dbReference>
<name>A0A2U1CD45_9FIRM</name>
<dbReference type="GeneID" id="93229726"/>
<dbReference type="AlphaFoldDB" id="A0A2U1CD45"/>
<proteinExistence type="predicted"/>